<dbReference type="NCBIfam" id="NF002564">
    <property type="entry name" value="PRK02190.1"/>
    <property type="match status" value="1"/>
</dbReference>
<evidence type="ECO:0000256" key="5">
    <source>
        <dbReference type="RuleBase" id="RU003684"/>
    </source>
</evidence>
<dbReference type="NCBIfam" id="TIGR01230">
    <property type="entry name" value="agmatinase"/>
    <property type="match status" value="1"/>
</dbReference>
<dbReference type="InterPro" id="IPR020855">
    <property type="entry name" value="Ureohydrolase_Mn_BS"/>
</dbReference>
<dbReference type="EC" id="3.5.3.11" evidence="6"/>
<dbReference type="InterPro" id="IPR006035">
    <property type="entry name" value="Ureohydrolase"/>
</dbReference>
<keyword evidence="4" id="KW-0464">Manganese</keyword>
<dbReference type="GO" id="GO:0008783">
    <property type="term" value="F:agmatinase activity"/>
    <property type="evidence" value="ECO:0007669"/>
    <property type="project" value="UniProtKB-EC"/>
</dbReference>
<proteinExistence type="inferred from homology"/>
<comment type="similarity">
    <text evidence="1">Belongs to the arginase family. Agmatinase subfamily.</text>
</comment>
<dbReference type="PANTHER" id="PTHR11358">
    <property type="entry name" value="ARGINASE/AGMATINASE"/>
    <property type="match status" value="1"/>
</dbReference>
<feature type="binding site" evidence="4">
    <location>
        <position position="243"/>
    </location>
    <ligand>
        <name>Mn(2+)</name>
        <dbReference type="ChEBI" id="CHEBI:29035"/>
        <label>1</label>
    </ligand>
</feature>
<comment type="caution">
    <text evidence="6">The sequence shown here is derived from an EMBL/GenBank/DDBJ whole genome shotgun (WGS) entry which is preliminary data.</text>
</comment>
<dbReference type="CDD" id="cd11592">
    <property type="entry name" value="Agmatinase_PAH"/>
    <property type="match status" value="1"/>
</dbReference>
<comment type="cofactor">
    <cofactor evidence="4">
        <name>Mn(2+)</name>
        <dbReference type="ChEBI" id="CHEBI:29035"/>
    </cofactor>
    <text evidence="4">Binds 2 manganese ions per subunit.</text>
</comment>
<gene>
    <name evidence="6" type="ORF">FHS48_003622</name>
</gene>
<dbReference type="RefSeq" id="WP_184265660.1">
    <property type="nucleotide sequence ID" value="NZ_JACIIX010000018.1"/>
</dbReference>
<dbReference type="EMBL" id="JACIIX010000018">
    <property type="protein sequence ID" value="MBB6212173.1"/>
    <property type="molecule type" value="Genomic_DNA"/>
</dbReference>
<sequence length="325" mass="34657">MTEEILGDQAFRKSDPHGRAAEMTYGGALSFLRRPYRRDLTGIDVAVMGVPYDGAVTYRSGARLGPRAIRAASVQLAELLAFPFGFDPFGTLAVADYGDVFLDPHHPETIVDTIAAEAEKILRQGTSLLSLGGDHFVTYPLLKAHAAVHGPLALIHFDAHCDTWDDGSETSLNHGTMFLRAKQQGLIDAGASVQVGLRTYNDSDHGFRILSAPWIHRNGAQAAIEAIRQRVGDRKVYLTFDIDVLDPAFAPGTGTPVPGGLSSAQALEIVRGLGGLAFVGMDVVEVAPAYDVSEITAIAAATVAHDYLCLLAEARGAVRQPVGDL</sequence>
<evidence type="ECO:0000313" key="7">
    <source>
        <dbReference type="Proteomes" id="UP000544872"/>
    </source>
</evidence>
<evidence type="ECO:0000256" key="3">
    <source>
        <dbReference type="ARBA" id="ARBA00022801"/>
    </source>
</evidence>
<keyword evidence="7" id="KW-1185">Reference proteome</keyword>
<dbReference type="InterPro" id="IPR005925">
    <property type="entry name" value="Agmatinase-rel"/>
</dbReference>
<feature type="binding site" evidence="4">
    <location>
        <position position="160"/>
    </location>
    <ligand>
        <name>Mn(2+)</name>
        <dbReference type="ChEBI" id="CHEBI:29035"/>
        <label>1</label>
    </ligand>
</feature>
<evidence type="ECO:0000313" key="6">
    <source>
        <dbReference type="EMBL" id="MBB6212173.1"/>
    </source>
</evidence>
<dbReference type="PROSITE" id="PS51409">
    <property type="entry name" value="ARGINASE_2"/>
    <property type="match status" value="1"/>
</dbReference>
<dbReference type="GO" id="GO:0046872">
    <property type="term" value="F:metal ion binding"/>
    <property type="evidence" value="ECO:0007669"/>
    <property type="project" value="UniProtKB-KW"/>
</dbReference>
<dbReference type="InterPro" id="IPR023696">
    <property type="entry name" value="Ureohydrolase_dom_sf"/>
</dbReference>
<evidence type="ECO:0000256" key="4">
    <source>
        <dbReference type="PIRSR" id="PIRSR036979-1"/>
    </source>
</evidence>
<dbReference type="PROSITE" id="PS01053">
    <property type="entry name" value="ARGINASE_1"/>
    <property type="match status" value="1"/>
</dbReference>
<dbReference type="PANTHER" id="PTHR11358:SF26">
    <property type="entry name" value="GUANIDINO ACID HYDROLASE, MITOCHONDRIAL"/>
    <property type="match status" value="1"/>
</dbReference>
<accession>A0A7W9ZJL6</accession>
<feature type="binding site" evidence="4">
    <location>
        <position position="158"/>
    </location>
    <ligand>
        <name>Mn(2+)</name>
        <dbReference type="ChEBI" id="CHEBI:29035"/>
        <label>1</label>
    </ligand>
</feature>
<evidence type="ECO:0000256" key="2">
    <source>
        <dbReference type="ARBA" id="ARBA00022723"/>
    </source>
</evidence>
<dbReference type="Pfam" id="PF00491">
    <property type="entry name" value="Arginase"/>
    <property type="match status" value="1"/>
</dbReference>
<name>A0A7W9ZJL6_NOVIT</name>
<feature type="binding site" evidence="4">
    <location>
        <position position="135"/>
    </location>
    <ligand>
        <name>Mn(2+)</name>
        <dbReference type="ChEBI" id="CHEBI:29035"/>
        <label>1</label>
    </ligand>
</feature>
<feature type="binding site" evidence="4">
    <location>
        <position position="241"/>
    </location>
    <ligand>
        <name>Mn(2+)</name>
        <dbReference type="ChEBI" id="CHEBI:29035"/>
        <label>1</label>
    </ligand>
</feature>
<dbReference type="Gene3D" id="3.40.800.10">
    <property type="entry name" value="Ureohydrolase domain"/>
    <property type="match status" value="1"/>
</dbReference>
<reference evidence="6 7" key="1">
    <citation type="submission" date="2020-08" db="EMBL/GenBank/DDBJ databases">
        <title>Genomic Encyclopedia of Type Strains, Phase IV (KMG-IV): sequencing the most valuable type-strain genomes for metagenomic binning, comparative biology and taxonomic classification.</title>
        <authorList>
            <person name="Goeker M."/>
        </authorList>
    </citation>
    <scope>NUCLEOTIDE SEQUENCE [LARGE SCALE GENOMIC DNA]</scope>
    <source>
        <strain evidence="6 7">DSM 11590</strain>
    </source>
</reference>
<keyword evidence="2 4" id="KW-0479">Metal-binding</keyword>
<evidence type="ECO:0000256" key="1">
    <source>
        <dbReference type="ARBA" id="ARBA00009227"/>
    </source>
</evidence>
<dbReference type="Proteomes" id="UP000544872">
    <property type="component" value="Unassembled WGS sequence"/>
</dbReference>
<dbReference type="PIRSF" id="PIRSF036979">
    <property type="entry name" value="Arginase"/>
    <property type="match status" value="1"/>
</dbReference>
<dbReference type="AlphaFoldDB" id="A0A7W9ZJL6"/>
<feature type="binding site" evidence="4">
    <location>
        <position position="162"/>
    </location>
    <ligand>
        <name>Mn(2+)</name>
        <dbReference type="ChEBI" id="CHEBI:29035"/>
        <label>1</label>
    </ligand>
</feature>
<dbReference type="GO" id="GO:0033389">
    <property type="term" value="P:putrescine biosynthetic process from arginine, via agmatine"/>
    <property type="evidence" value="ECO:0007669"/>
    <property type="project" value="TreeGrafter"/>
</dbReference>
<organism evidence="6 7">
    <name type="scientific">Novispirillum itersonii</name>
    <name type="common">Aquaspirillum itersonii</name>
    <dbReference type="NCBI Taxonomy" id="189"/>
    <lineage>
        <taxon>Bacteria</taxon>
        <taxon>Pseudomonadati</taxon>
        <taxon>Pseudomonadota</taxon>
        <taxon>Alphaproteobacteria</taxon>
        <taxon>Rhodospirillales</taxon>
        <taxon>Novispirillaceae</taxon>
        <taxon>Novispirillum</taxon>
    </lineage>
</organism>
<keyword evidence="3 5" id="KW-0378">Hydrolase</keyword>
<dbReference type="SUPFAM" id="SSF52768">
    <property type="entry name" value="Arginase/deacetylase"/>
    <property type="match status" value="1"/>
</dbReference>
<protein>
    <submittedName>
        <fullName evidence="6">Agmatinase</fullName>
        <ecNumber evidence="6">3.5.3.11</ecNumber>
    </submittedName>
</protein>